<sequence length="138" mass="15632">MSPSYPQETTMPEQTAPDASKLARNPYCKQCPTRFVLDRIADKWTVLILGILTEQPMRFNALLRRIEGLSQKVLSQTLKRLERDGLITRTVLASTPISVEYAMTPLGQTLAETLNTLTDWAEQHIEAVLQAQQRYDGQ</sequence>
<dbReference type="Gene3D" id="1.10.10.10">
    <property type="entry name" value="Winged helix-like DNA-binding domain superfamily/Winged helix DNA-binding domain"/>
    <property type="match status" value="1"/>
</dbReference>
<evidence type="ECO:0000313" key="7">
    <source>
        <dbReference type="Proteomes" id="UP000446658"/>
    </source>
</evidence>
<proteinExistence type="predicted"/>
<gene>
    <name evidence="6" type="ORF">GKE73_09490</name>
</gene>
<feature type="region of interest" description="Disordered" evidence="4">
    <location>
        <begin position="1"/>
        <end position="21"/>
    </location>
</feature>
<keyword evidence="1" id="KW-0805">Transcription regulation</keyword>
<feature type="compositionally biased region" description="Polar residues" evidence="4">
    <location>
        <begin position="1"/>
        <end position="13"/>
    </location>
</feature>
<feature type="domain" description="HTH hxlR-type" evidence="5">
    <location>
        <begin position="31"/>
        <end position="129"/>
    </location>
</feature>
<dbReference type="PANTHER" id="PTHR33204">
    <property type="entry name" value="TRANSCRIPTIONAL REGULATOR, MARR FAMILY"/>
    <property type="match status" value="1"/>
</dbReference>
<evidence type="ECO:0000259" key="5">
    <source>
        <dbReference type="PROSITE" id="PS51118"/>
    </source>
</evidence>
<evidence type="ECO:0000256" key="3">
    <source>
        <dbReference type="ARBA" id="ARBA00023163"/>
    </source>
</evidence>
<accession>A0A844GEZ4</accession>
<dbReference type="GO" id="GO:0003677">
    <property type="term" value="F:DNA binding"/>
    <property type="evidence" value="ECO:0007669"/>
    <property type="project" value="UniProtKB-KW"/>
</dbReference>
<dbReference type="PROSITE" id="PS51118">
    <property type="entry name" value="HTH_HXLR"/>
    <property type="match status" value="1"/>
</dbReference>
<dbReference type="InterPro" id="IPR036390">
    <property type="entry name" value="WH_DNA-bd_sf"/>
</dbReference>
<dbReference type="PANTHER" id="PTHR33204:SF37">
    <property type="entry name" value="HTH-TYPE TRANSCRIPTIONAL REGULATOR YODB"/>
    <property type="match status" value="1"/>
</dbReference>
<dbReference type="InterPro" id="IPR036388">
    <property type="entry name" value="WH-like_DNA-bd_sf"/>
</dbReference>
<dbReference type="CDD" id="cd00090">
    <property type="entry name" value="HTH_ARSR"/>
    <property type="match status" value="1"/>
</dbReference>
<dbReference type="Pfam" id="PF01638">
    <property type="entry name" value="HxlR"/>
    <property type="match status" value="1"/>
</dbReference>
<dbReference type="SUPFAM" id="SSF46785">
    <property type="entry name" value="Winged helix' DNA-binding domain"/>
    <property type="match status" value="1"/>
</dbReference>
<evidence type="ECO:0000256" key="4">
    <source>
        <dbReference type="SAM" id="MobiDB-lite"/>
    </source>
</evidence>
<name>A0A844GEZ4_9NEIS</name>
<dbReference type="InterPro" id="IPR002577">
    <property type="entry name" value="HTH_HxlR"/>
</dbReference>
<evidence type="ECO:0000313" key="6">
    <source>
        <dbReference type="EMBL" id="MTD33284.1"/>
    </source>
</evidence>
<keyword evidence="7" id="KW-1185">Reference proteome</keyword>
<evidence type="ECO:0000256" key="1">
    <source>
        <dbReference type="ARBA" id="ARBA00023015"/>
    </source>
</evidence>
<dbReference type="Proteomes" id="UP000446658">
    <property type="component" value="Unassembled WGS sequence"/>
</dbReference>
<dbReference type="InterPro" id="IPR011991">
    <property type="entry name" value="ArsR-like_HTH"/>
</dbReference>
<dbReference type="GO" id="GO:0006355">
    <property type="term" value="P:regulation of DNA-templated transcription"/>
    <property type="evidence" value="ECO:0007669"/>
    <property type="project" value="UniProtKB-ARBA"/>
</dbReference>
<evidence type="ECO:0000256" key="2">
    <source>
        <dbReference type="ARBA" id="ARBA00023125"/>
    </source>
</evidence>
<dbReference type="EMBL" id="WLYX01000001">
    <property type="protein sequence ID" value="MTD33284.1"/>
    <property type="molecule type" value="Genomic_DNA"/>
</dbReference>
<keyword evidence="2" id="KW-0238">DNA-binding</keyword>
<dbReference type="AlphaFoldDB" id="A0A844GEZ4"/>
<organism evidence="6 7">
    <name type="scientific">Paludibacterium denitrificans</name>
    <dbReference type="NCBI Taxonomy" id="2675226"/>
    <lineage>
        <taxon>Bacteria</taxon>
        <taxon>Pseudomonadati</taxon>
        <taxon>Pseudomonadota</taxon>
        <taxon>Betaproteobacteria</taxon>
        <taxon>Neisseriales</taxon>
        <taxon>Chromobacteriaceae</taxon>
        <taxon>Paludibacterium</taxon>
    </lineage>
</organism>
<reference evidence="6 7" key="1">
    <citation type="submission" date="2019-11" db="EMBL/GenBank/DDBJ databases">
        <title>Draft genome sequence of Paludibacterium sp. dN18-1.</title>
        <authorList>
            <person name="Im W.-T."/>
        </authorList>
    </citation>
    <scope>NUCLEOTIDE SEQUENCE [LARGE SCALE GENOMIC DNA]</scope>
    <source>
        <strain evidence="7">dN 18-1</strain>
    </source>
</reference>
<keyword evidence="3" id="KW-0804">Transcription</keyword>
<comment type="caution">
    <text evidence="6">The sequence shown here is derived from an EMBL/GenBank/DDBJ whole genome shotgun (WGS) entry which is preliminary data.</text>
</comment>
<protein>
    <submittedName>
        <fullName evidence="6">Transcriptional regulator</fullName>
    </submittedName>
</protein>